<dbReference type="OrthoDB" id="1846031at2"/>
<dbReference type="PANTHER" id="PTHR30532:SF24">
    <property type="entry name" value="FERRIC ENTEROBACTIN-BINDING PERIPLASMIC PROTEIN FEPB"/>
    <property type="match status" value="1"/>
</dbReference>
<proteinExistence type="inferred from homology"/>
<gene>
    <name evidence="8" type="ORF">CVAR292_00125</name>
</gene>
<feature type="signal peptide" evidence="6">
    <location>
        <begin position="1"/>
        <end position="25"/>
    </location>
</feature>
<keyword evidence="3" id="KW-0813">Transport</keyword>
<dbReference type="RefSeq" id="WP_014010735.1">
    <property type="nucleotide sequence ID" value="NZ_FAUH01000001.1"/>
</dbReference>
<protein>
    <submittedName>
        <fullName evidence="8">ABC-type Fe3+-hydroxamate transport system, periplasmic component</fullName>
    </submittedName>
</protein>
<dbReference type="GO" id="GO:1901678">
    <property type="term" value="P:iron coordination entity transport"/>
    <property type="evidence" value="ECO:0007669"/>
    <property type="project" value="UniProtKB-ARBA"/>
</dbReference>
<dbReference type="Proteomes" id="UP000182498">
    <property type="component" value="Unassembled WGS sequence"/>
</dbReference>
<dbReference type="InterPro" id="IPR051313">
    <property type="entry name" value="Bact_iron-sidero_bind"/>
</dbReference>
<organism evidence="8 9">
    <name type="scientific">Corynebacterium variabile</name>
    <dbReference type="NCBI Taxonomy" id="1727"/>
    <lineage>
        <taxon>Bacteria</taxon>
        <taxon>Bacillati</taxon>
        <taxon>Actinomycetota</taxon>
        <taxon>Actinomycetes</taxon>
        <taxon>Mycobacteriales</taxon>
        <taxon>Corynebacteriaceae</taxon>
        <taxon>Corynebacterium</taxon>
    </lineage>
</organism>
<comment type="subcellular location">
    <subcellularLocation>
        <location evidence="1">Cell envelope</location>
    </subcellularLocation>
</comment>
<dbReference type="Gene3D" id="3.40.50.1980">
    <property type="entry name" value="Nitrogenase molybdenum iron protein domain"/>
    <property type="match status" value="2"/>
</dbReference>
<dbReference type="AlphaFoldDB" id="A0A0X2NJ73"/>
<keyword evidence="4 6" id="KW-0732">Signal</keyword>
<evidence type="ECO:0000256" key="5">
    <source>
        <dbReference type="SAM" id="MobiDB-lite"/>
    </source>
</evidence>
<keyword evidence="9" id="KW-1185">Reference proteome</keyword>
<evidence type="ECO:0000259" key="7">
    <source>
        <dbReference type="PROSITE" id="PS50983"/>
    </source>
</evidence>
<dbReference type="SUPFAM" id="SSF53807">
    <property type="entry name" value="Helical backbone' metal receptor"/>
    <property type="match status" value="1"/>
</dbReference>
<feature type="domain" description="Fe/B12 periplasmic-binding" evidence="7">
    <location>
        <begin position="56"/>
        <end position="324"/>
    </location>
</feature>
<evidence type="ECO:0000313" key="9">
    <source>
        <dbReference type="Proteomes" id="UP000182498"/>
    </source>
</evidence>
<name>A0A0X2NJ73_9CORY</name>
<dbReference type="InterPro" id="IPR002491">
    <property type="entry name" value="ABC_transptr_periplasmic_BD"/>
</dbReference>
<evidence type="ECO:0000256" key="1">
    <source>
        <dbReference type="ARBA" id="ARBA00004196"/>
    </source>
</evidence>
<sequence length="330" mass="34699">MTYTSALSRATAAILTLGLAAGFTACGSDDASSDGGADTITLTNAFEDADYPVAPERAVVTASALDNVLALGITPAAVVMTEQDEDAPWREGRLDGVERITVATYGDIDAEAIAAADPDVIIGDIYWIDSQDEYDQLTGIAPTLNGPSADPTEATWKERLSQLGDLYDREDEAQQIIDEDADLFTQLKEDLPGLSGKTGWVGRDQGDGKIGTSPDPSEASNSFLYDLGMTLPATIEGKEPNAAGGAYVVSPESYDEFAADFSVIYTSAGIASLEGRPTFAALPQVKNGTMISDTYAVVIGLAQPSSLVRTWAVDELRPTLEKVAAADPVE</sequence>
<dbReference type="EMBL" id="FAUH01000001">
    <property type="protein sequence ID" value="CUU64821.1"/>
    <property type="molecule type" value="Genomic_DNA"/>
</dbReference>
<evidence type="ECO:0000256" key="3">
    <source>
        <dbReference type="ARBA" id="ARBA00022448"/>
    </source>
</evidence>
<reference evidence="9" key="1">
    <citation type="submission" date="2015-11" db="EMBL/GenBank/DDBJ databases">
        <authorList>
            <person name="Dugat-Bony E."/>
        </authorList>
    </citation>
    <scope>NUCLEOTIDE SEQUENCE [LARGE SCALE GENOMIC DNA]</scope>
    <source>
        <strain evidence="9">Mu292</strain>
    </source>
</reference>
<evidence type="ECO:0000256" key="6">
    <source>
        <dbReference type="SAM" id="SignalP"/>
    </source>
</evidence>
<feature type="region of interest" description="Disordered" evidence="5">
    <location>
        <begin position="195"/>
        <end position="217"/>
    </location>
</feature>
<dbReference type="PANTHER" id="PTHR30532">
    <property type="entry name" value="IRON III DICITRATE-BINDING PERIPLASMIC PROTEIN"/>
    <property type="match status" value="1"/>
</dbReference>
<comment type="similarity">
    <text evidence="2">Belongs to the bacterial solute-binding protein 8 family.</text>
</comment>
<evidence type="ECO:0000256" key="4">
    <source>
        <dbReference type="ARBA" id="ARBA00022729"/>
    </source>
</evidence>
<feature type="chain" id="PRO_5039431337" evidence="6">
    <location>
        <begin position="26"/>
        <end position="330"/>
    </location>
</feature>
<dbReference type="Pfam" id="PF01497">
    <property type="entry name" value="Peripla_BP_2"/>
    <property type="match status" value="1"/>
</dbReference>
<dbReference type="PROSITE" id="PS50983">
    <property type="entry name" value="FE_B12_PBP"/>
    <property type="match status" value="1"/>
</dbReference>
<dbReference type="GO" id="GO:0030288">
    <property type="term" value="C:outer membrane-bounded periplasmic space"/>
    <property type="evidence" value="ECO:0007669"/>
    <property type="project" value="TreeGrafter"/>
</dbReference>
<accession>A0A0X2NJ73</accession>
<evidence type="ECO:0000256" key="2">
    <source>
        <dbReference type="ARBA" id="ARBA00008814"/>
    </source>
</evidence>
<evidence type="ECO:0000313" key="8">
    <source>
        <dbReference type="EMBL" id="CUU64821.1"/>
    </source>
</evidence>